<comment type="caution">
    <text evidence="3">The sequence shown here is derived from an EMBL/GenBank/DDBJ whole genome shotgun (WGS) entry which is preliminary data.</text>
</comment>
<dbReference type="AlphaFoldDB" id="A0A1U7IYB8"/>
<dbReference type="GO" id="GO:0008236">
    <property type="term" value="F:serine-type peptidase activity"/>
    <property type="evidence" value="ECO:0007669"/>
    <property type="project" value="InterPro"/>
</dbReference>
<dbReference type="EMBL" id="MRCG01000033">
    <property type="protein sequence ID" value="OKH43454.1"/>
    <property type="molecule type" value="Genomic_DNA"/>
</dbReference>
<dbReference type="RefSeq" id="WP_073611181.1">
    <property type="nucleotide sequence ID" value="NZ_MRCG01000033.1"/>
</dbReference>
<evidence type="ECO:0000313" key="4">
    <source>
        <dbReference type="Proteomes" id="UP000185557"/>
    </source>
</evidence>
<proteinExistence type="predicted"/>
<dbReference type="Pfam" id="PF00326">
    <property type="entry name" value="Peptidase_S9"/>
    <property type="match status" value="1"/>
</dbReference>
<dbReference type="InterPro" id="IPR029058">
    <property type="entry name" value="AB_hydrolase_fold"/>
</dbReference>
<evidence type="ECO:0000313" key="3">
    <source>
        <dbReference type="EMBL" id="OKH43454.1"/>
    </source>
</evidence>
<evidence type="ECO:0000259" key="2">
    <source>
        <dbReference type="Pfam" id="PF00326"/>
    </source>
</evidence>
<organism evidence="3 4">
    <name type="scientific">Phormidium tenue NIES-30</name>
    <dbReference type="NCBI Taxonomy" id="549789"/>
    <lineage>
        <taxon>Bacteria</taxon>
        <taxon>Bacillati</taxon>
        <taxon>Cyanobacteriota</taxon>
        <taxon>Cyanophyceae</taxon>
        <taxon>Oscillatoriophycideae</taxon>
        <taxon>Oscillatoriales</taxon>
        <taxon>Oscillatoriaceae</taxon>
        <taxon>Phormidium</taxon>
    </lineage>
</organism>
<keyword evidence="4" id="KW-1185">Reference proteome</keyword>
<feature type="domain" description="Peptidase S9 prolyl oligopeptidase catalytic" evidence="2">
    <location>
        <begin position="88"/>
        <end position="254"/>
    </location>
</feature>
<dbReference type="GO" id="GO:0006508">
    <property type="term" value="P:proteolysis"/>
    <property type="evidence" value="ECO:0007669"/>
    <property type="project" value="InterPro"/>
</dbReference>
<dbReference type="STRING" id="549789.NIES30_24910"/>
<name>A0A1U7IYB8_9CYAN</name>
<accession>A0A1U7IYB8</accession>
<dbReference type="InterPro" id="IPR001375">
    <property type="entry name" value="Peptidase_S9_cat"/>
</dbReference>
<gene>
    <name evidence="3" type="ORF">NIES30_24910</name>
</gene>
<dbReference type="PANTHER" id="PTHR22946">
    <property type="entry name" value="DIENELACTONE HYDROLASE DOMAIN-CONTAINING PROTEIN-RELATED"/>
    <property type="match status" value="1"/>
</dbReference>
<dbReference type="Gene3D" id="3.40.50.1820">
    <property type="entry name" value="alpha/beta hydrolase"/>
    <property type="match status" value="1"/>
</dbReference>
<evidence type="ECO:0000256" key="1">
    <source>
        <dbReference type="ARBA" id="ARBA00022801"/>
    </source>
</evidence>
<dbReference type="GO" id="GO:0052689">
    <property type="term" value="F:carboxylic ester hydrolase activity"/>
    <property type="evidence" value="ECO:0007669"/>
    <property type="project" value="UniProtKB-ARBA"/>
</dbReference>
<dbReference type="InterPro" id="IPR050261">
    <property type="entry name" value="FrsA_esterase"/>
</dbReference>
<sequence length="261" mass="28839">MEPTVQHVEFTSATSNVLLRGRFVLPSSPSWNLPLVIMLTGDGPKGTKSLSWANMPPRLCSYGIASFLFDFEGLGYSEGERSKLTVSRGIDNFKAAFTLARSQGWVDTERIGIFAASFGATVALLQPDIVNQAKLVGLKSPASFLADAYANECSVGELDKWIKDGFSSELGYDIEVLQDALRHNVYSCTQKIHSKTLISHGNNDEIVPFHQSKFLLATLQGEKHLEVFPNVGHNYSEEGAWEKMASLFISWFHNGFVMPNN</sequence>
<dbReference type="PANTHER" id="PTHR22946:SF9">
    <property type="entry name" value="POLYKETIDE TRANSFERASE AF380"/>
    <property type="match status" value="1"/>
</dbReference>
<keyword evidence="1" id="KW-0378">Hydrolase</keyword>
<protein>
    <recommendedName>
        <fullName evidence="2">Peptidase S9 prolyl oligopeptidase catalytic domain-containing protein</fullName>
    </recommendedName>
</protein>
<dbReference type="Proteomes" id="UP000185557">
    <property type="component" value="Unassembled WGS sequence"/>
</dbReference>
<reference evidence="3 4" key="1">
    <citation type="submission" date="2016-11" db="EMBL/GenBank/DDBJ databases">
        <title>Draft Genome Sequences of Nine Cyanobacterial Strains from Diverse Habitats.</title>
        <authorList>
            <person name="Zhu T."/>
            <person name="Hou S."/>
            <person name="Lu X."/>
            <person name="Hess W.R."/>
        </authorList>
    </citation>
    <scope>NUCLEOTIDE SEQUENCE [LARGE SCALE GENOMIC DNA]</scope>
    <source>
        <strain evidence="3 4">NIES-30</strain>
    </source>
</reference>
<dbReference type="SUPFAM" id="SSF53474">
    <property type="entry name" value="alpha/beta-Hydrolases"/>
    <property type="match status" value="1"/>
</dbReference>